<evidence type="ECO:0000256" key="2">
    <source>
        <dbReference type="ARBA" id="ARBA00022763"/>
    </source>
</evidence>
<comment type="subcellular location">
    <subcellularLocation>
        <location evidence="6">Cytoplasm</location>
    </subcellularLocation>
</comment>
<keyword evidence="1 6" id="KW-0963">Cytoplasm</keyword>
<comment type="similarity">
    <text evidence="6">Belongs to the RuvA family.</text>
</comment>
<gene>
    <name evidence="6" type="primary">ruvA</name>
    <name evidence="8" type="ORF">L21TH_1276</name>
</gene>
<keyword evidence="8" id="KW-0378">Hydrolase</keyword>
<evidence type="ECO:0000256" key="4">
    <source>
        <dbReference type="ARBA" id="ARBA00023172"/>
    </source>
</evidence>
<dbReference type="InterPro" id="IPR003583">
    <property type="entry name" value="Hlx-hairpin-Hlx_DNA-bd_motif"/>
</dbReference>
<dbReference type="SMART" id="SM00278">
    <property type="entry name" value="HhH1"/>
    <property type="match status" value="2"/>
</dbReference>
<sequence length="195" mass="21880">MYKYIKGRVTEKGVDYIVIENNGIGYLIYTSKNSIMSMEDNVEESTIYTYLNVREDAITLYGFISKDEVDMFRLLMSVSGIGPKVALAILSTLSTNNIKLAIINDDIKALSKAPGIGKKTAKRIILELKDKIDNNIVIEENRVIENTNNIDEVIGALLSLGYTRNECNNVLAKINKENLKTEEIIKIALKELSKK</sequence>
<evidence type="ECO:0000313" key="8">
    <source>
        <dbReference type="EMBL" id="EOD00675.1"/>
    </source>
</evidence>
<dbReference type="SUPFAM" id="SSF47781">
    <property type="entry name" value="RuvA domain 2-like"/>
    <property type="match status" value="1"/>
</dbReference>
<dbReference type="Pfam" id="PF14520">
    <property type="entry name" value="HHH_5"/>
    <property type="match status" value="1"/>
</dbReference>
<dbReference type="AlphaFoldDB" id="R1CEF4"/>
<evidence type="ECO:0000256" key="3">
    <source>
        <dbReference type="ARBA" id="ARBA00023125"/>
    </source>
</evidence>
<keyword evidence="8" id="KW-0547">Nucleotide-binding</keyword>
<name>R1CEF4_9FIRM</name>
<dbReference type="GO" id="GO:0000400">
    <property type="term" value="F:four-way junction DNA binding"/>
    <property type="evidence" value="ECO:0007669"/>
    <property type="project" value="UniProtKB-UniRule"/>
</dbReference>
<proteinExistence type="inferred from homology"/>
<keyword evidence="5 6" id="KW-0234">DNA repair</keyword>
<dbReference type="NCBIfam" id="TIGR00084">
    <property type="entry name" value="ruvA"/>
    <property type="match status" value="1"/>
</dbReference>
<keyword evidence="8" id="KW-0067">ATP-binding</keyword>
<comment type="function">
    <text evidence="6">The RuvA-RuvB-RuvC complex processes Holliday junction (HJ) DNA during genetic recombination and DNA repair, while the RuvA-RuvB complex plays an important role in the rescue of blocked DNA replication forks via replication fork reversal (RFR). RuvA specifically binds to HJ cruciform DNA, conferring on it an open structure. The RuvB hexamer acts as an ATP-dependent pump, pulling dsDNA into and through the RuvAB complex. HJ branch migration allows RuvC to scan DNA until it finds its consensus sequence, where it cleaves and resolves the cruciform DNA.</text>
</comment>
<dbReference type="GO" id="GO:0006310">
    <property type="term" value="P:DNA recombination"/>
    <property type="evidence" value="ECO:0007669"/>
    <property type="project" value="UniProtKB-UniRule"/>
</dbReference>
<accession>R1CEF4</accession>
<organism evidence="8 9">
    <name type="scientific">Caldisalinibacter kiritimatiensis</name>
    <dbReference type="NCBI Taxonomy" id="1304284"/>
    <lineage>
        <taxon>Bacteria</taxon>
        <taxon>Bacillati</taxon>
        <taxon>Bacillota</taxon>
        <taxon>Tissierellia</taxon>
        <taxon>Tissierellales</taxon>
        <taxon>Thermohalobacteraceae</taxon>
        <taxon>Caldisalinibacter</taxon>
    </lineage>
</organism>
<dbReference type="CDD" id="cd14332">
    <property type="entry name" value="UBA_RuvA_C"/>
    <property type="match status" value="1"/>
</dbReference>
<protein>
    <recommendedName>
        <fullName evidence="6">Holliday junction branch migration complex subunit RuvA</fullName>
    </recommendedName>
</protein>
<reference evidence="8 9" key="1">
    <citation type="journal article" date="2015" name="Geomicrobiol. J.">
        <title>Caldisalinibacter kiritimatiensis gen. nov., sp. nov., a moderately thermohalophilic thiosulfate-reducing bacterium from a hypersaline microbial mat.</title>
        <authorList>
            <person name="Ben Hania W."/>
            <person name="Joseph M."/>
            <person name="Fiebig A."/>
            <person name="Bunk B."/>
            <person name="Klenk H.-P."/>
            <person name="Fardeau M.-L."/>
            <person name="Spring S."/>
        </authorList>
    </citation>
    <scope>NUCLEOTIDE SEQUENCE [LARGE SCALE GENOMIC DNA]</scope>
    <source>
        <strain evidence="8 9">L21-TH-D2</strain>
    </source>
</reference>
<dbReference type="OrthoDB" id="5293449at2"/>
<keyword evidence="3 6" id="KW-0238">DNA-binding</keyword>
<dbReference type="Proteomes" id="UP000013378">
    <property type="component" value="Unassembled WGS sequence"/>
</dbReference>
<keyword evidence="9" id="KW-1185">Reference proteome</keyword>
<dbReference type="InterPro" id="IPR012340">
    <property type="entry name" value="NA-bd_OB-fold"/>
</dbReference>
<comment type="caution">
    <text evidence="6">Lacks conserved residue(s) required for the propagation of feature annotation.</text>
</comment>
<dbReference type="GO" id="GO:0006281">
    <property type="term" value="P:DNA repair"/>
    <property type="evidence" value="ECO:0007669"/>
    <property type="project" value="UniProtKB-UniRule"/>
</dbReference>
<evidence type="ECO:0000256" key="6">
    <source>
        <dbReference type="HAMAP-Rule" id="MF_00031"/>
    </source>
</evidence>
<dbReference type="InterPro" id="IPR011114">
    <property type="entry name" value="RuvA_C"/>
</dbReference>
<dbReference type="GO" id="GO:0048476">
    <property type="term" value="C:Holliday junction resolvase complex"/>
    <property type="evidence" value="ECO:0007669"/>
    <property type="project" value="UniProtKB-UniRule"/>
</dbReference>
<dbReference type="Pfam" id="PF01330">
    <property type="entry name" value="RuvA_N"/>
    <property type="match status" value="1"/>
</dbReference>
<dbReference type="HAMAP" id="MF_00031">
    <property type="entry name" value="DNA_HJ_migration_RuvA"/>
    <property type="match status" value="1"/>
</dbReference>
<comment type="caution">
    <text evidence="8">The sequence shown here is derived from an EMBL/GenBank/DDBJ whole genome shotgun (WGS) entry which is preliminary data.</text>
</comment>
<evidence type="ECO:0000256" key="1">
    <source>
        <dbReference type="ARBA" id="ARBA00022490"/>
    </source>
</evidence>
<dbReference type="Pfam" id="PF07499">
    <property type="entry name" value="RuvA_C"/>
    <property type="match status" value="1"/>
</dbReference>
<dbReference type="SUPFAM" id="SSF46929">
    <property type="entry name" value="DNA helicase RuvA subunit, C-terminal domain"/>
    <property type="match status" value="1"/>
</dbReference>
<keyword evidence="4 6" id="KW-0233">DNA recombination</keyword>
<dbReference type="GO" id="GO:0005524">
    <property type="term" value="F:ATP binding"/>
    <property type="evidence" value="ECO:0007669"/>
    <property type="project" value="InterPro"/>
</dbReference>
<feature type="region of interest" description="Domain III" evidence="6">
    <location>
        <begin position="147"/>
        <end position="195"/>
    </location>
</feature>
<dbReference type="PATRIC" id="fig|1304284.3.peg.1246"/>
<keyword evidence="2 6" id="KW-0227">DNA damage</keyword>
<dbReference type="EMBL" id="ARZA01000130">
    <property type="protein sequence ID" value="EOD00675.1"/>
    <property type="molecule type" value="Genomic_DNA"/>
</dbReference>
<feature type="domain" description="Helix-hairpin-helix DNA-binding motif class 1" evidence="7">
    <location>
        <begin position="108"/>
        <end position="127"/>
    </location>
</feature>
<feature type="region of interest" description="Domain I" evidence="6">
    <location>
        <begin position="1"/>
        <end position="64"/>
    </location>
</feature>
<dbReference type="GO" id="GO:0009379">
    <property type="term" value="C:Holliday junction helicase complex"/>
    <property type="evidence" value="ECO:0007669"/>
    <property type="project" value="InterPro"/>
</dbReference>
<dbReference type="eggNOG" id="COG0632">
    <property type="taxonomic scope" value="Bacteria"/>
</dbReference>
<dbReference type="Gene3D" id="1.10.8.10">
    <property type="entry name" value="DNA helicase RuvA subunit, C-terminal domain"/>
    <property type="match status" value="1"/>
</dbReference>
<dbReference type="InterPro" id="IPR013849">
    <property type="entry name" value="DNA_helicase_Holl-junc_RuvA_I"/>
</dbReference>
<dbReference type="GO" id="GO:0005737">
    <property type="term" value="C:cytoplasm"/>
    <property type="evidence" value="ECO:0007669"/>
    <property type="project" value="UniProtKB-SubCell"/>
</dbReference>
<evidence type="ECO:0000313" key="9">
    <source>
        <dbReference type="Proteomes" id="UP000013378"/>
    </source>
</evidence>
<dbReference type="Gene3D" id="2.40.50.140">
    <property type="entry name" value="Nucleic acid-binding proteins"/>
    <property type="match status" value="1"/>
</dbReference>
<dbReference type="Gene3D" id="1.10.150.20">
    <property type="entry name" value="5' to 3' exonuclease, C-terminal subdomain"/>
    <property type="match status" value="1"/>
</dbReference>
<dbReference type="InterPro" id="IPR010994">
    <property type="entry name" value="RuvA_2-like"/>
</dbReference>
<keyword evidence="8" id="KW-0347">Helicase</keyword>
<comment type="domain">
    <text evidence="6">Has three domains with a flexible linker between the domains II and III and assumes an 'L' shape. Domain III is highly mobile and contacts RuvB.</text>
</comment>
<feature type="domain" description="Helix-hairpin-helix DNA-binding motif class 1" evidence="7">
    <location>
        <begin position="73"/>
        <end position="92"/>
    </location>
</feature>
<dbReference type="InterPro" id="IPR000085">
    <property type="entry name" value="RuvA"/>
</dbReference>
<evidence type="ECO:0000259" key="7">
    <source>
        <dbReference type="SMART" id="SM00278"/>
    </source>
</evidence>
<dbReference type="SUPFAM" id="SSF50249">
    <property type="entry name" value="Nucleic acid-binding proteins"/>
    <property type="match status" value="1"/>
</dbReference>
<dbReference type="InterPro" id="IPR036267">
    <property type="entry name" value="RuvA_C_sf"/>
</dbReference>
<evidence type="ECO:0000256" key="5">
    <source>
        <dbReference type="ARBA" id="ARBA00023204"/>
    </source>
</evidence>
<comment type="subunit">
    <text evidence="6">Homotetramer. Forms an RuvA(8)-RuvB(12)-Holliday junction (HJ) complex. HJ DNA is sandwiched between 2 RuvA tetramers; dsDNA enters through RuvA and exits via RuvB. An RuvB hexamer assembles on each DNA strand where it exits the tetramer. Each RuvB hexamer is contacted by two RuvA subunits (via domain III) on 2 adjacent RuvB subunits; this complex drives branch migration. In the full resolvosome a probable DNA-RuvA(4)-RuvB(12)-RuvC(2) complex forms which resolves the HJ.</text>
</comment>
<dbReference type="GO" id="GO:0009378">
    <property type="term" value="F:four-way junction helicase activity"/>
    <property type="evidence" value="ECO:0007669"/>
    <property type="project" value="InterPro"/>
</dbReference>
<dbReference type="STRING" id="1304284.L21TH_1276"/>
<dbReference type="RefSeq" id="WP_006312056.1">
    <property type="nucleotide sequence ID" value="NZ_ARZA01000130.1"/>
</dbReference>